<dbReference type="GO" id="GO:0009435">
    <property type="term" value="P:NAD+ biosynthetic process"/>
    <property type="evidence" value="ECO:0007669"/>
    <property type="project" value="UniProtKB-UniPathway"/>
</dbReference>
<dbReference type="SUPFAM" id="SSF51690">
    <property type="entry name" value="Nicotinate/Quinolinate PRTase C-terminal domain-like"/>
    <property type="match status" value="1"/>
</dbReference>
<dbReference type="InterPro" id="IPR013785">
    <property type="entry name" value="Aldolase_TIM"/>
</dbReference>
<keyword evidence="4" id="KW-0436">Ligase</keyword>
<dbReference type="InterPro" id="IPR007229">
    <property type="entry name" value="Nic_PRibTrfase-Fam"/>
</dbReference>
<evidence type="ECO:0000256" key="2">
    <source>
        <dbReference type="ARBA" id="ARBA00013236"/>
    </source>
</evidence>
<evidence type="ECO:0000313" key="9">
    <source>
        <dbReference type="Proteomes" id="UP000177141"/>
    </source>
</evidence>
<keyword evidence="3" id="KW-0597">Phosphoprotein</keyword>
<feature type="domain" description="Quinolinate phosphoribosyl transferase N-terminal" evidence="7">
    <location>
        <begin position="20"/>
        <end position="121"/>
    </location>
</feature>
<comment type="pathway">
    <text evidence="1">Cofactor biosynthesis; NAD(+) biosynthesis; nicotinate D-ribonucleotide from nicotinate: step 1/1.</text>
</comment>
<comment type="catalytic activity">
    <reaction evidence="6">
        <text>5-phospho-alpha-D-ribose 1-diphosphate + nicotinate + ATP + H2O = nicotinate beta-D-ribonucleotide + ADP + phosphate + diphosphate</text>
        <dbReference type="Rhea" id="RHEA:36163"/>
        <dbReference type="ChEBI" id="CHEBI:15377"/>
        <dbReference type="ChEBI" id="CHEBI:30616"/>
        <dbReference type="ChEBI" id="CHEBI:32544"/>
        <dbReference type="ChEBI" id="CHEBI:33019"/>
        <dbReference type="ChEBI" id="CHEBI:43474"/>
        <dbReference type="ChEBI" id="CHEBI:57502"/>
        <dbReference type="ChEBI" id="CHEBI:58017"/>
        <dbReference type="ChEBI" id="CHEBI:456216"/>
        <dbReference type="EC" id="6.3.4.21"/>
    </reaction>
</comment>
<comment type="caution">
    <text evidence="8">The sequence shown here is derived from an EMBL/GenBank/DDBJ whole genome shotgun (WGS) entry which is preliminary data.</text>
</comment>
<dbReference type="PANTHER" id="PTHR43202:SF1">
    <property type="entry name" value="NICOTINATE PHOSPHORIBOSYLTRANSFERASE"/>
    <property type="match status" value="1"/>
</dbReference>
<dbReference type="InterPro" id="IPR022412">
    <property type="entry name" value="Quinolinate_PRibosylTrfase_N"/>
</dbReference>
<organism evidence="8 9">
    <name type="scientific">Candidatus Roizmanbacteria bacterium RIFCSPLOWO2_01_FULL_38_12</name>
    <dbReference type="NCBI Taxonomy" id="1802061"/>
    <lineage>
        <taxon>Bacteria</taxon>
        <taxon>Candidatus Roizmaniibacteriota</taxon>
    </lineage>
</organism>
<gene>
    <name evidence="8" type="ORF">A3A93_03065</name>
</gene>
<sequence>MLKFFTKDDIQKIRNGYYTDVYLNRTKNILQKENNQAVVTMQVFQKNIDSIFCGLNEVKELLKNCSGFFRNSKWIDKSDTLSLRSVREGATIMSEEPIIHITGPYIYFAHLERVFLGILSRRTLIATNVNRVVKAAGKKEVIFFAARSDYFKNQTGDGYAAYIGGVKKVCTQAHIQWWDGLAVGTIPHSLIAVYGGDTVKAARLFSKNYPQIPLICLVDFNNDCVTTSLEVARVLGKKLFGVRLDSAETVIDKTFSNENKAPTGVNVELVKRVRRALDENGFSHVKIIASGGFTAHKIRLFEKYKAPVNIYGVGSSLLKGSNDFTTDIVKVGNRHIAKEGRKYREIKP</sequence>
<protein>
    <recommendedName>
        <fullName evidence="2">nicotinate phosphoribosyltransferase</fullName>
        <ecNumber evidence="2">6.3.4.21</ecNumber>
    </recommendedName>
</protein>
<evidence type="ECO:0000259" key="7">
    <source>
        <dbReference type="Pfam" id="PF02749"/>
    </source>
</evidence>
<name>A0A1F7IZJ1_9BACT</name>
<dbReference type="UniPathway" id="UPA00253">
    <property type="reaction ID" value="UER00457"/>
</dbReference>
<evidence type="ECO:0000256" key="1">
    <source>
        <dbReference type="ARBA" id="ARBA00004952"/>
    </source>
</evidence>
<keyword evidence="5" id="KW-0662">Pyridine nucleotide biosynthesis</keyword>
<dbReference type="AlphaFoldDB" id="A0A1F7IZJ1"/>
<dbReference type="STRING" id="1802061.A3A93_03065"/>
<evidence type="ECO:0000256" key="6">
    <source>
        <dbReference type="ARBA" id="ARBA00048668"/>
    </source>
</evidence>
<dbReference type="Gene3D" id="3.90.1170.20">
    <property type="entry name" value="Quinolinate phosphoribosyl transferase, N-terminal domain"/>
    <property type="match status" value="1"/>
</dbReference>
<accession>A0A1F7IZJ1</accession>
<dbReference type="InterPro" id="IPR037128">
    <property type="entry name" value="Quinolinate_PRibosylTase_N_sf"/>
</dbReference>
<evidence type="ECO:0000256" key="4">
    <source>
        <dbReference type="ARBA" id="ARBA00022598"/>
    </source>
</evidence>
<dbReference type="PANTHER" id="PTHR43202">
    <property type="entry name" value="NICOTINATE-NUCLEOTIDE PYROPHOSPHORYLASE"/>
    <property type="match status" value="1"/>
</dbReference>
<dbReference type="InterPro" id="IPR053190">
    <property type="entry name" value="NAPRTase-like"/>
</dbReference>
<dbReference type="Pfam" id="PF02749">
    <property type="entry name" value="QRPTase_N"/>
    <property type="match status" value="1"/>
</dbReference>
<dbReference type="GO" id="GO:0004516">
    <property type="term" value="F:nicotinate phosphoribosyltransferase activity"/>
    <property type="evidence" value="ECO:0007669"/>
    <property type="project" value="UniProtKB-EC"/>
</dbReference>
<dbReference type="EMBL" id="MGAL01000010">
    <property type="protein sequence ID" value="OGK48779.1"/>
    <property type="molecule type" value="Genomic_DNA"/>
</dbReference>
<evidence type="ECO:0000256" key="5">
    <source>
        <dbReference type="ARBA" id="ARBA00022642"/>
    </source>
</evidence>
<evidence type="ECO:0000256" key="3">
    <source>
        <dbReference type="ARBA" id="ARBA00022553"/>
    </source>
</evidence>
<evidence type="ECO:0000313" key="8">
    <source>
        <dbReference type="EMBL" id="OGK48779.1"/>
    </source>
</evidence>
<proteinExistence type="predicted"/>
<dbReference type="Gene3D" id="3.20.20.70">
    <property type="entry name" value="Aldolase class I"/>
    <property type="match status" value="1"/>
</dbReference>
<dbReference type="Proteomes" id="UP000177141">
    <property type="component" value="Unassembled WGS sequence"/>
</dbReference>
<dbReference type="PIRSF" id="PIRSF000484">
    <property type="entry name" value="NAPRT"/>
    <property type="match status" value="1"/>
</dbReference>
<dbReference type="SUPFAM" id="SSF54675">
    <property type="entry name" value="Nicotinate/Quinolinate PRTase N-terminal domain-like"/>
    <property type="match status" value="1"/>
</dbReference>
<dbReference type="InterPro" id="IPR036068">
    <property type="entry name" value="Nicotinate_pribotase-like_C"/>
</dbReference>
<dbReference type="EC" id="6.3.4.21" evidence="2"/>
<dbReference type="GO" id="GO:0016763">
    <property type="term" value="F:pentosyltransferase activity"/>
    <property type="evidence" value="ECO:0007669"/>
    <property type="project" value="InterPro"/>
</dbReference>
<reference evidence="8 9" key="1">
    <citation type="journal article" date="2016" name="Nat. Commun.">
        <title>Thousands of microbial genomes shed light on interconnected biogeochemical processes in an aquifer system.</title>
        <authorList>
            <person name="Anantharaman K."/>
            <person name="Brown C.T."/>
            <person name="Hug L.A."/>
            <person name="Sharon I."/>
            <person name="Castelle C.J."/>
            <person name="Probst A.J."/>
            <person name="Thomas B.C."/>
            <person name="Singh A."/>
            <person name="Wilkins M.J."/>
            <person name="Karaoz U."/>
            <person name="Brodie E.L."/>
            <person name="Williams K.H."/>
            <person name="Hubbard S.S."/>
            <person name="Banfield J.F."/>
        </authorList>
    </citation>
    <scope>NUCLEOTIDE SEQUENCE [LARGE SCALE GENOMIC DNA]</scope>
</reference>